<accession>A0AAN6EQJ3</accession>
<feature type="compositionally biased region" description="Low complexity" evidence="1">
    <location>
        <begin position="62"/>
        <end position="72"/>
    </location>
</feature>
<feature type="region of interest" description="Disordered" evidence="1">
    <location>
        <begin position="35"/>
        <end position="74"/>
    </location>
</feature>
<comment type="caution">
    <text evidence="4">The sequence shown here is derived from an EMBL/GenBank/DDBJ whole genome shotgun (WGS) entry which is preliminary data.</text>
</comment>
<keyword evidence="2" id="KW-0472">Membrane</keyword>
<evidence type="ECO:0000313" key="5">
    <source>
        <dbReference type="Proteomes" id="UP001161757"/>
    </source>
</evidence>
<dbReference type="EMBL" id="JAJGCB010000018">
    <property type="protein sequence ID" value="KAJ8988466.1"/>
    <property type="molecule type" value="Genomic_DNA"/>
</dbReference>
<evidence type="ECO:0000256" key="1">
    <source>
        <dbReference type="SAM" id="MobiDB-lite"/>
    </source>
</evidence>
<feature type="signal peptide" evidence="3">
    <location>
        <begin position="1"/>
        <end position="33"/>
    </location>
</feature>
<gene>
    <name evidence="4" type="ORF">HRR80_007493</name>
</gene>
<proteinExistence type="predicted"/>
<keyword evidence="2" id="KW-0812">Transmembrane</keyword>
<feature type="transmembrane region" description="Helical" evidence="2">
    <location>
        <begin position="89"/>
        <end position="111"/>
    </location>
</feature>
<keyword evidence="3" id="KW-0732">Signal</keyword>
<sequence length="271" mass="28130">MSRSSSISALPVTSLNLFALFLILDLYTPLASAQSSNSTGTGTDDGGAASGVGPGDIGSGSGSDSQSSTNAGAAGPDTGAVNLSRGATVAIAVVVSIVVVLGITLTVLYFLAKKRHWKVKEGLRRSARRVGSAVKSVTTPITPKRMHFPSQRRGQGQGFARYPLSGRPAGARHTRPGDDDLEKGTPAPIVRDLNVESEHESGSEREVAEPGKQNAKKKVGNDDNANSGEGAEKQKPKPKPPAVSIPSSSFELDTSGSGIPQTPMWKKVFGR</sequence>
<feature type="region of interest" description="Disordered" evidence="1">
    <location>
        <begin position="143"/>
        <end position="271"/>
    </location>
</feature>
<name>A0AAN6EQJ3_EXODE</name>
<feature type="compositionally biased region" description="Polar residues" evidence="1">
    <location>
        <begin position="245"/>
        <end position="260"/>
    </location>
</feature>
<evidence type="ECO:0000256" key="2">
    <source>
        <dbReference type="SAM" id="Phobius"/>
    </source>
</evidence>
<evidence type="ECO:0000313" key="4">
    <source>
        <dbReference type="EMBL" id="KAJ8988466.1"/>
    </source>
</evidence>
<dbReference type="AlphaFoldDB" id="A0AAN6EQJ3"/>
<feature type="compositionally biased region" description="Gly residues" evidence="1">
    <location>
        <begin position="43"/>
        <end position="61"/>
    </location>
</feature>
<reference evidence="4" key="1">
    <citation type="submission" date="2023-01" db="EMBL/GenBank/DDBJ databases">
        <title>Exophiala dermititidis isolated from Cystic Fibrosis Patient.</title>
        <authorList>
            <person name="Kurbessoian T."/>
            <person name="Crocker A."/>
            <person name="Murante D."/>
            <person name="Hogan D.A."/>
            <person name="Stajich J.E."/>
        </authorList>
    </citation>
    <scope>NUCLEOTIDE SEQUENCE</scope>
    <source>
        <strain evidence="4">Ex8</strain>
    </source>
</reference>
<evidence type="ECO:0000256" key="3">
    <source>
        <dbReference type="SAM" id="SignalP"/>
    </source>
</evidence>
<protein>
    <submittedName>
        <fullName evidence="4">Uncharacterized protein</fullName>
    </submittedName>
</protein>
<dbReference type="Proteomes" id="UP001161757">
    <property type="component" value="Unassembled WGS sequence"/>
</dbReference>
<keyword evidence="2" id="KW-1133">Transmembrane helix</keyword>
<organism evidence="4 5">
    <name type="scientific">Exophiala dermatitidis</name>
    <name type="common">Black yeast-like fungus</name>
    <name type="synonym">Wangiella dermatitidis</name>
    <dbReference type="NCBI Taxonomy" id="5970"/>
    <lineage>
        <taxon>Eukaryota</taxon>
        <taxon>Fungi</taxon>
        <taxon>Dikarya</taxon>
        <taxon>Ascomycota</taxon>
        <taxon>Pezizomycotina</taxon>
        <taxon>Eurotiomycetes</taxon>
        <taxon>Chaetothyriomycetidae</taxon>
        <taxon>Chaetothyriales</taxon>
        <taxon>Herpotrichiellaceae</taxon>
        <taxon>Exophiala</taxon>
    </lineage>
</organism>
<feature type="compositionally biased region" description="Basic and acidic residues" evidence="1">
    <location>
        <begin position="193"/>
        <end position="209"/>
    </location>
</feature>
<feature type="chain" id="PRO_5043020401" evidence="3">
    <location>
        <begin position="34"/>
        <end position="271"/>
    </location>
</feature>